<name>A0AAD4PXM8_9EURO</name>
<dbReference type="RefSeq" id="XP_046071495.1">
    <property type="nucleotide sequence ID" value="XM_046218360.1"/>
</dbReference>
<protein>
    <recommendedName>
        <fullName evidence="1">Aminoglycoside phosphotransferase domain-containing protein</fullName>
    </recommendedName>
</protein>
<dbReference type="Gene3D" id="3.90.1200.10">
    <property type="match status" value="1"/>
</dbReference>
<accession>A0AAD4PXM8</accession>
<dbReference type="Proteomes" id="UP001201262">
    <property type="component" value="Unassembled WGS sequence"/>
</dbReference>
<evidence type="ECO:0000313" key="3">
    <source>
        <dbReference type="Proteomes" id="UP001201262"/>
    </source>
</evidence>
<evidence type="ECO:0000259" key="1">
    <source>
        <dbReference type="Pfam" id="PF01636"/>
    </source>
</evidence>
<dbReference type="InterPro" id="IPR011009">
    <property type="entry name" value="Kinase-like_dom_sf"/>
</dbReference>
<dbReference type="GeneID" id="70248647"/>
<dbReference type="SUPFAM" id="SSF56112">
    <property type="entry name" value="Protein kinase-like (PK-like)"/>
    <property type="match status" value="1"/>
</dbReference>
<dbReference type="EMBL" id="JAJTJA010000007">
    <property type="protein sequence ID" value="KAH8696559.1"/>
    <property type="molecule type" value="Genomic_DNA"/>
</dbReference>
<dbReference type="AlphaFoldDB" id="A0AAD4PXM8"/>
<dbReference type="InterPro" id="IPR002575">
    <property type="entry name" value="Aminoglycoside_PTrfase"/>
</dbReference>
<gene>
    <name evidence="2" type="ORF">BGW36DRAFT_398081</name>
</gene>
<sequence length="190" mass="21782">MDKVPGITYIEAPLKELHCTSWQEKTVSDSAMYQLPSRFTRIISKLREELPIIFTSTYPLVLNHGDMCEMNIIVDPVIGGITGVIDWAEAKVSPFGMSLWGFQNMLGVMNSTGWHYYENSSRLEALFWDVFHRSVGMISNDDKRAMKTAERAGLVLRYGFTWEDGAFEKIVTKQDSSIRYLDAFLHRLED</sequence>
<dbReference type="Pfam" id="PF01636">
    <property type="entry name" value="APH"/>
    <property type="match status" value="1"/>
</dbReference>
<organism evidence="2 3">
    <name type="scientific">Talaromyces proteolyticus</name>
    <dbReference type="NCBI Taxonomy" id="1131652"/>
    <lineage>
        <taxon>Eukaryota</taxon>
        <taxon>Fungi</taxon>
        <taxon>Dikarya</taxon>
        <taxon>Ascomycota</taxon>
        <taxon>Pezizomycotina</taxon>
        <taxon>Eurotiomycetes</taxon>
        <taxon>Eurotiomycetidae</taxon>
        <taxon>Eurotiales</taxon>
        <taxon>Trichocomaceae</taxon>
        <taxon>Talaromyces</taxon>
        <taxon>Talaromyces sect. Bacilispori</taxon>
    </lineage>
</organism>
<reference evidence="2" key="1">
    <citation type="submission" date="2021-12" db="EMBL/GenBank/DDBJ databases">
        <title>Convergent genome expansion in fungi linked to evolution of root-endophyte symbiosis.</title>
        <authorList>
            <consortium name="DOE Joint Genome Institute"/>
            <person name="Ke Y.-H."/>
            <person name="Bonito G."/>
            <person name="Liao H.-L."/>
            <person name="Looney B."/>
            <person name="Rojas-Flechas A."/>
            <person name="Nash J."/>
            <person name="Hameed K."/>
            <person name="Schadt C."/>
            <person name="Martin F."/>
            <person name="Crous P.W."/>
            <person name="Miettinen O."/>
            <person name="Magnuson J.K."/>
            <person name="Labbe J."/>
            <person name="Jacobson D."/>
            <person name="Doktycz M.J."/>
            <person name="Veneault-Fourrey C."/>
            <person name="Kuo A."/>
            <person name="Mondo S."/>
            <person name="Calhoun S."/>
            <person name="Riley R."/>
            <person name="Ohm R."/>
            <person name="LaButti K."/>
            <person name="Andreopoulos B."/>
            <person name="Pangilinan J."/>
            <person name="Nolan M."/>
            <person name="Tritt A."/>
            <person name="Clum A."/>
            <person name="Lipzen A."/>
            <person name="Daum C."/>
            <person name="Barry K."/>
            <person name="Grigoriev I.V."/>
            <person name="Vilgalys R."/>
        </authorList>
    </citation>
    <scope>NUCLEOTIDE SEQUENCE</scope>
    <source>
        <strain evidence="2">PMI_201</strain>
    </source>
</reference>
<comment type="caution">
    <text evidence="2">The sequence shown here is derived from an EMBL/GenBank/DDBJ whole genome shotgun (WGS) entry which is preliminary data.</text>
</comment>
<evidence type="ECO:0000313" key="2">
    <source>
        <dbReference type="EMBL" id="KAH8696559.1"/>
    </source>
</evidence>
<proteinExistence type="predicted"/>
<feature type="domain" description="Aminoglycoside phosphotransferase" evidence="1">
    <location>
        <begin position="38"/>
        <end position="105"/>
    </location>
</feature>
<keyword evidence="3" id="KW-1185">Reference proteome</keyword>